<dbReference type="RefSeq" id="WP_171597423.1">
    <property type="nucleotide sequence ID" value="NZ_RZNH01000054.1"/>
</dbReference>
<proteinExistence type="predicted"/>
<dbReference type="SUPFAM" id="SSF74853">
    <property type="entry name" value="Lamin A/C globular tail domain"/>
    <property type="match status" value="1"/>
</dbReference>
<dbReference type="InterPro" id="IPR014755">
    <property type="entry name" value="Cu-Rt/internalin_Ig-like"/>
</dbReference>
<evidence type="ECO:0000256" key="1">
    <source>
        <dbReference type="ARBA" id="ARBA00022729"/>
    </source>
</evidence>
<dbReference type="Pfam" id="PF00932">
    <property type="entry name" value="LTD"/>
    <property type="match status" value="1"/>
</dbReference>
<feature type="non-terminal residue" evidence="3">
    <location>
        <position position="1"/>
    </location>
</feature>
<accession>A0ABX1X183</accession>
<reference evidence="3 4" key="1">
    <citation type="submission" date="2018-12" db="EMBL/GenBank/DDBJ databases">
        <title>Marinifilum JC070 sp. nov., a marine bacterium isolated from Yongle Blue Hole in the South China Sea.</title>
        <authorList>
            <person name="Fu T."/>
        </authorList>
    </citation>
    <scope>NUCLEOTIDE SEQUENCE [LARGE SCALE GENOMIC DNA]</scope>
    <source>
        <strain evidence="3 4">JC070</strain>
    </source>
</reference>
<organism evidence="3 4">
    <name type="scientific">Marinifilum caeruleilacunae</name>
    <dbReference type="NCBI Taxonomy" id="2499076"/>
    <lineage>
        <taxon>Bacteria</taxon>
        <taxon>Pseudomonadati</taxon>
        <taxon>Bacteroidota</taxon>
        <taxon>Bacteroidia</taxon>
        <taxon>Marinilabiliales</taxon>
        <taxon>Marinifilaceae</taxon>
    </lineage>
</organism>
<dbReference type="Gene3D" id="2.60.40.4070">
    <property type="match status" value="1"/>
</dbReference>
<sequence>IRLIASQTVELKFENRFPDGVPFQLKINGVTDECENALDTIVNLTYHEIHPFDVVINEIMADESPSQGLPEFEYIELYNTMDYPISLENWILQIGEKQLFFAADTIKANSYLILCSHAGREAFSNYGKVVSLSNFGGLTNTGNTVRLISAQERIIDEITYSDSWYQSVEKSNGGWSLERIDPMNHTWQEPNWTASMSENGGTPGSVNSVLSDNKDIVSPEIKGVEILSNNSIVLEFSEPMIEKQAMLETNYVLEPHHLRAEKINKSEGNETGFVLIFTESFIKNSKYKLMVSENVTDLAGHSLQNNQKEFWVPAIIKKGDLVINELLFNPFPEGSDYVEIYNRSKNICDLSHLFLGKKDENYRVIDSVRLSEKSVLLFPEQYCLFSIDTLTVSDTYFTSNSKVFYQVDLPNYPNKEGRAVLFTKDNLIDEFEYSESMHFELLASKEGVALERIHPDLETNSGASWQSAAQNVGFGTPGLKNSVYRDLESSKDEVSLSTKVFSPDNDGVDDRLYINFKLKDEGFVANVRVFNSMGKEIRKLANNLYLAKEDQIFWDGLNAKRERLPIGIYLLYIEMFNPDGEVKSFKKTCVIGGNFK</sequence>
<dbReference type="PROSITE" id="PS51841">
    <property type="entry name" value="LTD"/>
    <property type="match status" value="1"/>
</dbReference>
<name>A0ABX1X183_9BACT</name>
<evidence type="ECO:0000259" key="2">
    <source>
        <dbReference type="PROSITE" id="PS51841"/>
    </source>
</evidence>
<keyword evidence="4" id="KW-1185">Reference proteome</keyword>
<evidence type="ECO:0000313" key="4">
    <source>
        <dbReference type="Proteomes" id="UP000732105"/>
    </source>
</evidence>
<keyword evidence="1" id="KW-0732">Signal</keyword>
<dbReference type="Pfam" id="PF13205">
    <property type="entry name" value="Big_5"/>
    <property type="match status" value="1"/>
</dbReference>
<evidence type="ECO:0000313" key="3">
    <source>
        <dbReference type="EMBL" id="NOU62163.1"/>
    </source>
</evidence>
<feature type="domain" description="LTD" evidence="2">
    <location>
        <begin position="43"/>
        <end position="162"/>
    </location>
</feature>
<dbReference type="InterPro" id="IPR001322">
    <property type="entry name" value="Lamin_tail_dom"/>
</dbReference>
<dbReference type="InterPro" id="IPR036415">
    <property type="entry name" value="Lamin_tail_dom_sf"/>
</dbReference>
<dbReference type="Proteomes" id="UP000732105">
    <property type="component" value="Unassembled WGS sequence"/>
</dbReference>
<dbReference type="EMBL" id="RZNH01000054">
    <property type="protein sequence ID" value="NOU62163.1"/>
    <property type="molecule type" value="Genomic_DNA"/>
</dbReference>
<dbReference type="Gene3D" id="2.60.40.1220">
    <property type="match status" value="1"/>
</dbReference>
<gene>
    <name evidence="3" type="ORF">ELS83_20390</name>
</gene>
<dbReference type="InterPro" id="IPR032812">
    <property type="entry name" value="SbsA_Ig"/>
</dbReference>
<dbReference type="Pfam" id="PF13585">
    <property type="entry name" value="CHU_C"/>
    <property type="match status" value="1"/>
</dbReference>
<protein>
    <recommendedName>
        <fullName evidence="2">LTD domain-containing protein</fullName>
    </recommendedName>
</protein>
<comment type="caution">
    <text evidence="3">The sequence shown here is derived from an EMBL/GenBank/DDBJ whole genome shotgun (WGS) entry which is preliminary data.</text>
</comment>